<gene>
    <name evidence="1" type="ORF">CJD36_020485</name>
</gene>
<sequence length="478" mass="52218">MRWHVVAAAILLVSCGQGAEHKESNGTSVSNQSASYDNTLSTGVVKDTVVCKNDGAQSYALYLPKDYRSKKAWPCIILFDAHARGALPLRMYKDIAEKYGFILIGSNTSKNGIAAEVTDKIVNTLWNDIHQRLNIDTSRTYTSGFSGGSKVASMIATNHGGIAGVIGCAGGFPNTGQAAQPTFDYFGIAGNYDFNMPEMLQLDNYLDQKKSTHFLLTWPGIHAWAPAEAFRTGVLWMTVNSMKAHRLNRNDAVIADLMMDLNKHISEAILKNDELTAVRLLSGTVTVLEGLTDVTGYKKQLAALTNGGTYAYSLKAMQQLLQKEQAQCQEMAGQFTAQNEQWWADKITAIDKVATHTKMVQEANSNRRVLAFLGFISYMNVSRAISTGDMVHAASHLKIFKMADPRNPDCSYFAAIVSMKNKDTKAAITALNEAAALGYSDVEQLAAEPAFDSLHNGADFQKIVALVRDNHDGKSLVH</sequence>
<evidence type="ECO:0008006" key="3">
    <source>
        <dbReference type="Google" id="ProtNLM"/>
    </source>
</evidence>
<comment type="caution">
    <text evidence="1">The sequence shown here is derived from an EMBL/GenBank/DDBJ whole genome shotgun (WGS) entry which is preliminary data.</text>
</comment>
<dbReference type="InterPro" id="IPR029058">
    <property type="entry name" value="AB_hydrolase_fold"/>
</dbReference>
<dbReference type="RefSeq" id="WP_105041072.1">
    <property type="nucleotide sequence ID" value="NZ_PPSL01000007.1"/>
</dbReference>
<keyword evidence="2" id="KW-1185">Reference proteome</keyword>
<dbReference type="SUPFAM" id="SSF53474">
    <property type="entry name" value="alpha/beta-Hydrolases"/>
    <property type="match status" value="1"/>
</dbReference>
<dbReference type="AlphaFoldDB" id="A0A2S7SRD2"/>
<organism evidence="1 2">
    <name type="scientific">Flavipsychrobacter stenotrophus</name>
    <dbReference type="NCBI Taxonomy" id="2077091"/>
    <lineage>
        <taxon>Bacteria</taxon>
        <taxon>Pseudomonadati</taxon>
        <taxon>Bacteroidota</taxon>
        <taxon>Chitinophagia</taxon>
        <taxon>Chitinophagales</taxon>
        <taxon>Chitinophagaceae</taxon>
        <taxon>Flavipsychrobacter</taxon>
    </lineage>
</organism>
<protein>
    <recommendedName>
        <fullName evidence="3">Alpha/beta hydrolase</fullName>
    </recommendedName>
</protein>
<evidence type="ECO:0000313" key="1">
    <source>
        <dbReference type="EMBL" id="PQJ09167.1"/>
    </source>
</evidence>
<dbReference type="Gene3D" id="3.40.50.1820">
    <property type="entry name" value="alpha/beta hydrolase"/>
    <property type="match status" value="1"/>
</dbReference>
<dbReference type="OrthoDB" id="9764953at2"/>
<dbReference type="EMBL" id="PPSL01000007">
    <property type="protein sequence ID" value="PQJ09167.1"/>
    <property type="molecule type" value="Genomic_DNA"/>
</dbReference>
<proteinExistence type="predicted"/>
<reference evidence="1 2" key="1">
    <citation type="submission" date="2018-01" db="EMBL/GenBank/DDBJ databases">
        <title>A novel member of the phylum Bacteroidetes isolated from glacier ice.</title>
        <authorList>
            <person name="Liu Q."/>
            <person name="Xin Y.-H."/>
        </authorList>
    </citation>
    <scope>NUCLEOTIDE SEQUENCE [LARGE SCALE GENOMIC DNA]</scope>
    <source>
        <strain evidence="1 2">RB1R16</strain>
    </source>
</reference>
<dbReference type="Proteomes" id="UP000239872">
    <property type="component" value="Unassembled WGS sequence"/>
</dbReference>
<name>A0A2S7SRD2_9BACT</name>
<accession>A0A2S7SRD2</accession>
<evidence type="ECO:0000313" key="2">
    <source>
        <dbReference type="Proteomes" id="UP000239872"/>
    </source>
</evidence>
<dbReference type="PROSITE" id="PS51257">
    <property type="entry name" value="PROKAR_LIPOPROTEIN"/>
    <property type="match status" value="1"/>
</dbReference>